<dbReference type="RefSeq" id="WP_012120645.1">
    <property type="nucleotide sequence ID" value="NC_009767.1"/>
</dbReference>
<keyword evidence="8 12" id="KW-0808">Transferase</keyword>
<evidence type="ECO:0000256" key="7">
    <source>
        <dbReference type="ARBA" id="ARBA00022603"/>
    </source>
</evidence>
<keyword evidence="7 12" id="KW-0489">Methyltransferase</keyword>
<dbReference type="Proteomes" id="UP000000263">
    <property type="component" value="Chromosome"/>
</dbReference>
<dbReference type="EMBL" id="CP000804">
    <property type="protein sequence ID" value="ABU58221.1"/>
    <property type="molecule type" value="Genomic_DNA"/>
</dbReference>
<dbReference type="GO" id="GO:0070042">
    <property type="term" value="F:rRNA (uridine-N3-)-methyltransferase activity"/>
    <property type="evidence" value="ECO:0007669"/>
    <property type="project" value="TreeGrafter"/>
</dbReference>
<evidence type="ECO:0000256" key="12">
    <source>
        <dbReference type="PIRNR" id="PIRNR015601"/>
    </source>
</evidence>
<organism evidence="14 15">
    <name type="scientific">Roseiflexus castenholzii (strain DSM 13941 / HLO8)</name>
    <dbReference type="NCBI Taxonomy" id="383372"/>
    <lineage>
        <taxon>Bacteria</taxon>
        <taxon>Bacillati</taxon>
        <taxon>Chloroflexota</taxon>
        <taxon>Chloroflexia</taxon>
        <taxon>Chloroflexales</taxon>
        <taxon>Roseiflexineae</taxon>
        <taxon>Roseiflexaceae</taxon>
        <taxon>Roseiflexus</taxon>
    </lineage>
</organism>
<dbReference type="eggNOG" id="COG1385">
    <property type="taxonomic scope" value="Bacteria"/>
</dbReference>
<dbReference type="CDD" id="cd18084">
    <property type="entry name" value="RsmE-like"/>
    <property type="match status" value="1"/>
</dbReference>
<evidence type="ECO:0000313" key="15">
    <source>
        <dbReference type="Proteomes" id="UP000000263"/>
    </source>
</evidence>
<dbReference type="InterPro" id="IPR029026">
    <property type="entry name" value="tRNA_m1G_MTases_N"/>
</dbReference>
<evidence type="ECO:0000256" key="11">
    <source>
        <dbReference type="ARBA" id="ARBA00047944"/>
    </source>
</evidence>
<dbReference type="EC" id="2.1.1.193" evidence="3 12"/>
<comment type="catalytic activity">
    <reaction evidence="11 12">
        <text>uridine(1498) in 16S rRNA + S-adenosyl-L-methionine = N(3)-methyluridine(1498) in 16S rRNA + S-adenosyl-L-homocysteine + H(+)</text>
        <dbReference type="Rhea" id="RHEA:42920"/>
        <dbReference type="Rhea" id="RHEA-COMP:10283"/>
        <dbReference type="Rhea" id="RHEA-COMP:10284"/>
        <dbReference type="ChEBI" id="CHEBI:15378"/>
        <dbReference type="ChEBI" id="CHEBI:57856"/>
        <dbReference type="ChEBI" id="CHEBI:59789"/>
        <dbReference type="ChEBI" id="CHEBI:65315"/>
        <dbReference type="ChEBI" id="CHEBI:74502"/>
        <dbReference type="EC" id="2.1.1.193"/>
    </reaction>
</comment>
<dbReference type="Pfam" id="PF04452">
    <property type="entry name" value="Methyltrans_RNA"/>
    <property type="match status" value="1"/>
</dbReference>
<evidence type="ECO:0000256" key="3">
    <source>
        <dbReference type="ARBA" id="ARBA00012328"/>
    </source>
</evidence>
<dbReference type="InterPro" id="IPR015947">
    <property type="entry name" value="PUA-like_sf"/>
</dbReference>
<name>A7NL51_ROSCS</name>
<dbReference type="STRING" id="383372.Rcas_2136"/>
<comment type="function">
    <text evidence="10 12">Specifically methylates the N3 position of the uracil ring of uridine 1498 (m3U1498) in 16S rRNA. Acts on the fully assembled 30S ribosomal subunit.</text>
</comment>
<accession>A7NL51</accession>
<evidence type="ECO:0000256" key="6">
    <source>
        <dbReference type="ARBA" id="ARBA00022552"/>
    </source>
</evidence>
<evidence type="ECO:0000256" key="4">
    <source>
        <dbReference type="ARBA" id="ARBA00013673"/>
    </source>
</evidence>
<dbReference type="AlphaFoldDB" id="A7NL51"/>
<dbReference type="GO" id="GO:0070475">
    <property type="term" value="P:rRNA base methylation"/>
    <property type="evidence" value="ECO:0007669"/>
    <property type="project" value="TreeGrafter"/>
</dbReference>
<dbReference type="InterPro" id="IPR046886">
    <property type="entry name" value="RsmE_MTase_dom"/>
</dbReference>
<comment type="similarity">
    <text evidence="2 12">Belongs to the RNA methyltransferase RsmE family.</text>
</comment>
<evidence type="ECO:0000313" key="14">
    <source>
        <dbReference type="EMBL" id="ABU58221.1"/>
    </source>
</evidence>
<evidence type="ECO:0000256" key="10">
    <source>
        <dbReference type="ARBA" id="ARBA00025699"/>
    </source>
</evidence>
<dbReference type="PANTHER" id="PTHR30027:SF3">
    <property type="entry name" value="16S RRNA (URACIL(1498)-N(3))-METHYLTRANSFERASE"/>
    <property type="match status" value="1"/>
</dbReference>
<keyword evidence="5 12" id="KW-0963">Cytoplasm</keyword>
<dbReference type="Gene3D" id="3.40.1280.10">
    <property type="match status" value="1"/>
</dbReference>
<dbReference type="OrthoDB" id="9815641at2"/>
<evidence type="ECO:0000259" key="13">
    <source>
        <dbReference type="Pfam" id="PF04452"/>
    </source>
</evidence>
<dbReference type="KEGG" id="rca:Rcas_2136"/>
<keyword evidence="15" id="KW-1185">Reference proteome</keyword>
<dbReference type="PIRSF" id="PIRSF015601">
    <property type="entry name" value="MTase_slr0722"/>
    <property type="match status" value="1"/>
</dbReference>
<dbReference type="NCBIfam" id="TIGR00046">
    <property type="entry name" value="RsmE family RNA methyltransferase"/>
    <property type="match status" value="1"/>
</dbReference>
<dbReference type="PANTHER" id="PTHR30027">
    <property type="entry name" value="RIBOSOMAL RNA SMALL SUBUNIT METHYLTRANSFERASE E"/>
    <property type="match status" value="1"/>
</dbReference>
<proteinExistence type="inferred from homology"/>
<dbReference type="SUPFAM" id="SSF88697">
    <property type="entry name" value="PUA domain-like"/>
    <property type="match status" value="1"/>
</dbReference>
<evidence type="ECO:0000256" key="5">
    <source>
        <dbReference type="ARBA" id="ARBA00022490"/>
    </source>
</evidence>
<evidence type="ECO:0000256" key="9">
    <source>
        <dbReference type="ARBA" id="ARBA00022691"/>
    </source>
</evidence>
<evidence type="ECO:0000256" key="1">
    <source>
        <dbReference type="ARBA" id="ARBA00004496"/>
    </source>
</evidence>
<sequence>MPRRSRDTVQSNTYRFFVDPAAFDTERVRLFDPELGHQLANVLRLGRGERVVLLDGEGWQYTVMLETVDRRGTVNGVIESREVAGGEPRLALTVYLPLIRAERFEWALQKGVELGVAAFVPTVCARSIDAAPDERRLARWRRIIREAAEQSRRGRLPRLAPSLTFNEACTQFTLHSPALLLWEGDNATPLAGALHALRRDTSPAALGIFSGPEGGLTNDERQWAERHGIMIVSLGPRTLRAETAPIAAIAIIMYEIG</sequence>
<comment type="subcellular location">
    <subcellularLocation>
        <location evidence="1 12">Cytoplasm</location>
    </subcellularLocation>
</comment>
<gene>
    <name evidence="14" type="ordered locus">Rcas_2136</name>
</gene>
<dbReference type="SUPFAM" id="SSF75217">
    <property type="entry name" value="alpha/beta knot"/>
    <property type="match status" value="1"/>
</dbReference>
<feature type="domain" description="Ribosomal RNA small subunit methyltransferase E methyltransferase" evidence="13">
    <location>
        <begin position="89"/>
        <end position="253"/>
    </location>
</feature>
<evidence type="ECO:0000256" key="8">
    <source>
        <dbReference type="ARBA" id="ARBA00022679"/>
    </source>
</evidence>
<dbReference type="InterPro" id="IPR006700">
    <property type="entry name" value="RsmE"/>
</dbReference>
<evidence type="ECO:0000256" key="2">
    <source>
        <dbReference type="ARBA" id="ARBA00005528"/>
    </source>
</evidence>
<dbReference type="NCBIfam" id="NF008707">
    <property type="entry name" value="PRK11713.7-2"/>
    <property type="match status" value="1"/>
</dbReference>
<dbReference type="GO" id="GO:0005737">
    <property type="term" value="C:cytoplasm"/>
    <property type="evidence" value="ECO:0007669"/>
    <property type="project" value="UniProtKB-SubCell"/>
</dbReference>
<keyword evidence="6 12" id="KW-0698">rRNA processing</keyword>
<keyword evidence="9 12" id="KW-0949">S-adenosyl-L-methionine</keyword>
<dbReference type="InterPro" id="IPR029028">
    <property type="entry name" value="Alpha/beta_knot_MTases"/>
</dbReference>
<dbReference type="HOGENOM" id="CLU_067442_5_1_0"/>
<protein>
    <recommendedName>
        <fullName evidence="4 12">Ribosomal RNA small subunit methyltransferase E</fullName>
        <ecNumber evidence="3 12">2.1.1.193</ecNumber>
    </recommendedName>
</protein>
<reference evidence="14 15" key="1">
    <citation type="submission" date="2007-08" db="EMBL/GenBank/DDBJ databases">
        <title>Complete sequence of Roseiflexus castenholzii DSM 13941.</title>
        <authorList>
            <consortium name="US DOE Joint Genome Institute"/>
            <person name="Copeland A."/>
            <person name="Lucas S."/>
            <person name="Lapidus A."/>
            <person name="Barry K."/>
            <person name="Glavina del Rio T."/>
            <person name="Dalin E."/>
            <person name="Tice H."/>
            <person name="Pitluck S."/>
            <person name="Thompson L.S."/>
            <person name="Brettin T."/>
            <person name="Bruce D."/>
            <person name="Detter J.C."/>
            <person name="Han C."/>
            <person name="Tapia R."/>
            <person name="Schmutz J."/>
            <person name="Larimer F."/>
            <person name="Land M."/>
            <person name="Hauser L."/>
            <person name="Kyrpides N."/>
            <person name="Mikhailova N."/>
            <person name="Bryant D.A."/>
            <person name="Hanada S."/>
            <person name="Tsukatani Y."/>
            <person name="Richardson P."/>
        </authorList>
    </citation>
    <scope>NUCLEOTIDE SEQUENCE [LARGE SCALE GENOMIC DNA]</scope>
    <source>
        <strain evidence="15">DSM 13941 / HLO8</strain>
    </source>
</reference>